<dbReference type="OrthoDB" id="637901at2"/>
<dbReference type="AlphaFoldDB" id="A0A1I3HLK3"/>
<reference evidence="2 3" key="1">
    <citation type="submission" date="2016-10" db="EMBL/GenBank/DDBJ databases">
        <authorList>
            <person name="de Groot N.N."/>
        </authorList>
    </citation>
    <scope>NUCLEOTIDE SEQUENCE [LARGE SCALE GENOMIC DNA]</scope>
    <source>
        <strain evidence="2 3">DSM 26000</strain>
    </source>
</reference>
<name>A0A1I3HLK3_9FLAO</name>
<evidence type="ECO:0000256" key="1">
    <source>
        <dbReference type="SAM" id="Phobius"/>
    </source>
</evidence>
<keyword evidence="1" id="KW-1133">Transmembrane helix</keyword>
<organism evidence="2 3">
    <name type="scientific">Halpernia frigidisoli</name>
    <dbReference type="NCBI Taxonomy" id="1125876"/>
    <lineage>
        <taxon>Bacteria</taxon>
        <taxon>Pseudomonadati</taxon>
        <taxon>Bacteroidota</taxon>
        <taxon>Flavobacteriia</taxon>
        <taxon>Flavobacteriales</taxon>
        <taxon>Weeksellaceae</taxon>
        <taxon>Chryseobacterium group</taxon>
        <taxon>Halpernia</taxon>
    </lineage>
</organism>
<feature type="transmembrane region" description="Helical" evidence="1">
    <location>
        <begin position="6"/>
        <end position="24"/>
    </location>
</feature>
<evidence type="ECO:0000313" key="3">
    <source>
        <dbReference type="Proteomes" id="UP000198931"/>
    </source>
</evidence>
<gene>
    <name evidence="2" type="ORF">SAMN05443292_2275</name>
</gene>
<dbReference type="RefSeq" id="WP_090080648.1">
    <property type="nucleotide sequence ID" value="NZ_FOQT01000004.1"/>
</dbReference>
<accession>A0A1I3HLK3</accession>
<keyword evidence="1" id="KW-0812">Transmembrane</keyword>
<evidence type="ECO:0000313" key="2">
    <source>
        <dbReference type="EMBL" id="SFI36513.1"/>
    </source>
</evidence>
<evidence type="ECO:0008006" key="4">
    <source>
        <dbReference type="Google" id="ProtNLM"/>
    </source>
</evidence>
<keyword evidence="1" id="KW-0472">Membrane</keyword>
<proteinExistence type="predicted"/>
<protein>
    <recommendedName>
        <fullName evidence="4">DUF3352 domain-containing protein</fullName>
    </recommendedName>
</protein>
<keyword evidence="3" id="KW-1185">Reference proteome</keyword>
<dbReference type="STRING" id="1125876.SAMN05443292_2275"/>
<sequence>MLKRKIAPVIFLVIAILSYFVFFHEDKTLKFIPKNADAVILINVKKIKRQAVFSFLMHPSGWFKSSKKSDLYSLFRKSGIELPDYLQLFHLKNGKISDWNTVVEIADLNAFLLFLKECKFNKSDNNTYQKDGIFLKIEDEKCLISTSNSNFNYLKKAANNKFFEADEFIGISTGSLSFLSNQKITNFEIECSENEIEIKNSSNTKLFKSVLKSAEAKNQFLDLELDASNIQTFSQFFRNNFQYPSGVLAVKSTVALKQVQDTIITFGYDDNFNEVEKRSFQKIIKPNYFIAFQTSNPDKTWEFFKNKKWINSGNQFTAIPFQPNFINKYGKQIIVNSQEKITKTGNWSKNNYIFLKNDPLFLTFFSSLNAPQKRIISKLDYVFFGNKDENYYILIKFKKSKEAYF</sequence>
<dbReference type="EMBL" id="FOQT01000004">
    <property type="protein sequence ID" value="SFI36513.1"/>
    <property type="molecule type" value="Genomic_DNA"/>
</dbReference>
<dbReference type="Proteomes" id="UP000198931">
    <property type="component" value="Unassembled WGS sequence"/>
</dbReference>